<dbReference type="SUPFAM" id="SSF56219">
    <property type="entry name" value="DNase I-like"/>
    <property type="match status" value="1"/>
</dbReference>
<dbReference type="Gene3D" id="3.60.10.10">
    <property type="entry name" value="Endonuclease/exonuclease/phosphatase"/>
    <property type="match status" value="1"/>
</dbReference>
<evidence type="ECO:0000259" key="1">
    <source>
        <dbReference type="PROSITE" id="PS50878"/>
    </source>
</evidence>
<dbReference type="GeneTree" id="ENSGT01120000271821"/>
<dbReference type="GO" id="GO:0008168">
    <property type="term" value="F:methyltransferase activity"/>
    <property type="evidence" value="ECO:0007669"/>
    <property type="project" value="InterPro"/>
</dbReference>
<reference evidence="2" key="1">
    <citation type="submission" date="2025-08" db="UniProtKB">
        <authorList>
            <consortium name="Ensembl"/>
        </authorList>
    </citation>
    <scope>IDENTIFICATION</scope>
</reference>
<organism evidence="2 3">
    <name type="scientific">Gadus morhua</name>
    <name type="common">Atlantic cod</name>
    <dbReference type="NCBI Taxonomy" id="8049"/>
    <lineage>
        <taxon>Eukaryota</taxon>
        <taxon>Metazoa</taxon>
        <taxon>Chordata</taxon>
        <taxon>Craniata</taxon>
        <taxon>Vertebrata</taxon>
        <taxon>Euteleostomi</taxon>
        <taxon>Actinopterygii</taxon>
        <taxon>Neopterygii</taxon>
        <taxon>Teleostei</taxon>
        <taxon>Neoteleostei</taxon>
        <taxon>Acanthomorphata</taxon>
        <taxon>Zeiogadaria</taxon>
        <taxon>Gadariae</taxon>
        <taxon>Gadiformes</taxon>
        <taxon>Gadoidei</taxon>
        <taxon>Gadidae</taxon>
        <taxon>Gadus</taxon>
    </lineage>
</organism>
<dbReference type="AlphaFoldDB" id="A0A8C5BYM7"/>
<accession>A0A8C5BYM7</accession>
<dbReference type="CDD" id="cd01650">
    <property type="entry name" value="RT_nLTR_like"/>
    <property type="match status" value="1"/>
</dbReference>
<reference evidence="2" key="2">
    <citation type="submission" date="2025-09" db="UniProtKB">
        <authorList>
            <consortium name="Ensembl"/>
        </authorList>
    </citation>
    <scope>IDENTIFICATION</scope>
</reference>
<dbReference type="Pfam" id="PF00078">
    <property type="entry name" value="RVT_1"/>
    <property type="match status" value="1"/>
</dbReference>
<dbReference type="Proteomes" id="UP000694546">
    <property type="component" value="Chromosome 2"/>
</dbReference>
<dbReference type="Pfam" id="PF09004">
    <property type="entry name" value="ALKBH8_N"/>
    <property type="match status" value="1"/>
</dbReference>
<name>A0A8C5BYM7_GADMO</name>
<dbReference type="InterPro" id="IPR000477">
    <property type="entry name" value="RT_dom"/>
</dbReference>
<dbReference type="InterPro" id="IPR043502">
    <property type="entry name" value="DNA/RNA_pol_sf"/>
</dbReference>
<dbReference type="PROSITE" id="PS50878">
    <property type="entry name" value="RT_POL"/>
    <property type="match status" value="1"/>
</dbReference>
<dbReference type="InterPro" id="IPR036691">
    <property type="entry name" value="Endo/exonu/phosph_ase_sf"/>
</dbReference>
<evidence type="ECO:0000313" key="3">
    <source>
        <dbReference type="Proteomes" id="UP000694546"/>
    </source>
</evidence>
<dbReference type="OMA" id="ERIVCKE"/>
<dbReference type="PANTHER" id="PTHR47510:SF3">
    <property type="entry name" value="ENDO_EXONUCLEASE_PHOSPHATASE DOMAIN-CONTAINING PROTEIN"/>
    <property type="match status" value="1"/>
</dbReference>
<dbReference type="InterPro" id="IPR015095">
    <property type="entry name" value="AlkB_hom8_N"/>
</dbReference>
<dbReference type="GO" id="GO:0016706">
    <property type="term" value="F:2-oxoglutarate-dependent dioxygenase activity"/>
    <property type="evidence" value="ECO:0007669"/>
    <property type="project" value="InterPro"/>
</dbReference>
<dbReference type="PANTHER" id="PTHR47510">
    <property type="entry name" value="REVERSE TRANSCRIPTASE DOMAIN-CONTAINING PROTEIN"/>
    <property type="match status" value="1"/>
</dbReference>
<feature type="domain" description="Reverse transcriptase" evidence="1">
    <location>
        <begin position="554"/>
        <end position="812"/>
    </location>
</feature>
<evidence type="ECO:0000313" key="2">
    <source>
        <dbReference type="Ensembl" id="ENSGMOP00000054851.1"/>
    </source>
</evidence>
<dbReference type="Ensembl" id="ENSGMOT00000051728.1">
    <property type="protein sequence ID" value="ENSGMOP00000054851.1"/>
    <property type="gene ID" value="ENSGMOG00000026420.1"/>
</dbReference>
<proteinExistence type="predicted"/>
<sequence>MDSESSASIDLKHQSTTEYEDSFSAGVTAHQMASRRTYTRADLLELRYACKTVDLSPEQLDLIPTHRLIKKRRRKRGSRGGIRNRIRRRGSKLPLPAFTLSNVRSLRNKMDELAALVKLDSDYRNTSLFCFTETWLTEDITVCLDGFTFIRFDRDKEVTGKSVGGGLCMVVNDRLATNFTVCEMHCSRHYEILSVSFRPHYLPREFQLITLILVYVLGPDNALAAERILECYDNAVSASDQPVFLMGDFNTCDVTALLPQLEQYYVTLLQYYVTTPTRLNRTLDLCFGNIPGAYVSKPCPALGSSDHNVILLLPKYRQKLKTQKVQAQTIMAWEVDSIQRLKGCFELTDWEELFRECNGDLSLLYDTICSYVTFCADSVIPTKQIKIFANNKPWITKDLKNCLNLKKFAFIQGDQQGVKELKKELKQKTKLAKLNYKNKMEEKFISGDIRHAWRSLNTMMGRNKNTAAVQCPDPDAFAEELNTFYARFINTDSMEEMVTLLYPPESICIEEKRVISIFSHLHSSKAPGPDGLKGRILKECASQLGGVMTEMFQLFLDASFVPRAWKETTIIPVPKKPRAKALNDFRPVALTSILCKCMERVVAGELTTTIGENLDPLQFAYKPKRGVEDATLHLLDTITQHLDSQNSLVRILFMDFSSAFNTVNINTLLHRLQQLQVNPALTLWIKEFLKDRPQHVKVQGVTSSNIILNTGVPQGCVLSPILFSIYTNEITCNISGFKLFKYADDLALVAKLTDQSTLSKYTQYITEMALWFKESSLQLNISKTKELCCHRRRASNTPHPLSSPLTLEGQVVEQVVKFKYLGTEIDQRLSFSQHADGVYKKGQQRMYQLRKLDTFNVSKDILSTAYQSLVESIITCNITSWYGFLTNASKSRLNRLTKQAS</sequence>
<keyword evidence="3" id="KW-1185">Reference proteome</keyword>
<dbReference type="SUPFAM" id="SSF56672">
    <property type="entry name" value="DNA/RNA polymerases"/>
    <property type="match status" value="1"/>
</dbReference>
<protein>
    <recommendedName>
        <fullName evidence="1">Reverse transcriptase domain-containing protein</fullName>
    </recommendedName>
</protein>